<dbReference type="Gene3D" id="1.25.10.10">
    <property type="entry name" value="Leucine-rich Repeat Variant"/>
    <property type="match status" value="1"/>
</dbReference>
<feature type="compositionally biased region" description="Basic and acidic residues" evidence="1">
    <location>
        <begin position="130"/>
        <end position="141"/>
    </location>
</feature>
<feature type="compositionally biased region" description="Polar residues" evidence="1">
    <location>
        <begin position="48"/>
        <end position="61"/>
    </location>
</feature>
<dbReference type="InterPro" id="IPR011989">
    <property type="entry name" value="ARM-like"/>
</dbReference>
<gene>
    <name evidence="2" type="ORF">QTG54_008067</name>
</gene>
<proteinExistence type="predicted"/>
<evidence type="ECO:0000313" key="2">
    <source>
        <dbReference type="EMBL" id="KAK1741589.1"/>
    </source>
</evidence>
<accession>A0AAD8Y9M4</accession>
<evidence type="ECO:0000256" key="1">
    <source>
        <dbReference type="SAM" id="MobiDB-lite"/>
    </source>
</evidence>
<dbReference type="SUPFAM" id="SSF48371">
    <property type="entry name" value="ARM repeat"/>
    <property type="match status" value="1"/>
</dbReference>
<dbReference type="Proteomes" id="UP001224775">
    <property type="component" value="Unassembled WGS sequence"/>
</dbReference>
<evidence type="ECO:0000313" key="3">
    <source>
        <dbReference type="Proteomes" id="UP001224775"/>
    </source>
</evidence>
<protein>
    <submittedName>
        <fullName evidence="2">Uncharacterized protein</fullName>
    </submittedName>
</protein>
<dbReference type="InterPro" id="IPR016024">
    <property type="entry name" value="ARM-type_fold"/>
</dbReference>
<comment type="caution">
    <text evidence="2">The sequence shown here is derived from an EMBL/GenBank/DDBJ whole genome shotgun (WGS) entry which is preliminary data.</text>
</comment>
<feature type="compositionally biased region" description="Basic residues" evidence="1">
    <location>
        <begin position="1"/>
        <end position="10"/>
    </location>
</feature>
<feature type="compositionally biased region" description="Basic residues" evidence="1">
    <location>
        <begin position="31"/>
        <end position="47"/>
    </location>
</feature>
<feature type="compositionally biased region" description="Polar residues" evidence="1">
    <location>
        <begin position="18"/>
        <end position="27"/>
    </location>
</feature>
<name>A0AAD8Y9M4_9STRA</name>
<feature type="compositionally biased region" description="Gly residues" evidence="1">
    <location>
        <begin position="253"/>
        <end position="262"/>
    </location>
</feature>
<feature type="region of interest" description="Disordered" evidence="1">
    <location>
        <begin position="1"/>
        <end position="141"/>
    </location>
</feature>
<reference evidence="2" key="1">
    <citation type="submission" date="2023-06" db="EMBL/GenBank/DDBJ databases">
        <title>Survivors Of The Sea: Transcriptome response of Skeletonema marinoi to long-term dormancy.</title>
        <authorList>
            <person name="Pinder M.I.M."/>
            <person name="Kourtchenko O."/>
            <person name="Robertson E.K."/>
            <person name="Larsson T."/>
            <person name="Maumus F."/>
            <person name="Osuna-Cruz C.M."/>
            <person name="Vancaester E."/>
            <person name="Stenow R."/>
            <person name="Vandepoele K."/>
            <person name="Ploug H."/>
            <person name="Bruchert V."/>
            <person name="Godhe A."/>
            <person name="Topel M."/>
        </authorList>
    </citation>
    <scope>NUCLEOTIDE SEQUENCE</scope>
    <source>
        <strain evidence="2">R05AC</strain>
    </source>
</reference>
<feature type="region of interest" description="Disordered" evidence="1">
    <location>
        <begin position="246"/>
        <end position="271"/>
    </location>
</feature>
<organism evidence="2 3">
    <name type="scientific">Skeletonema marinoi</name>
    <dbReference type="NCBI Taxonomy" id="267567"/>
    <lineage>
        <taxon>Eukaryota</taxon>
        <taxon>Sar</taxon>
        <taxon>Stramenopiles</taxon>
        <taxon>Ochrophyta</taxon>
        <taxon>Bacillariophyta</taxon>
        <taxon>Coscinodiscophyceae</taxon>
        <taxon>Thalassiosirophycidae</taxon>
        <taxon>Thalassiosirales</taxon>
        <taxon>Skeletonemataceae</taxon>
        <taxon>Skeletonema</taxon>
        <taxon>Skeletonema marinoi-dohrnii complex</taxon>
    </lineage>
</organism>
<dbReference type="AlphaFoldDB" id="A0AAD8Y9M4"/>
<feature type="region of interest" description="Disordered" evidence="1">
    <location>
        <begin position="1007"/>
        <end position="1042"/>
    </location>
</feature>
<feature type="compositionally biased region" description="Low complexity" evidence="1">
    <location>
        <begin position="87"/>
        <end position="103"/>
    </location>
</feature>
<sequence>MGFFKRKKKNSNIIAVGSTDSGSLNEPTTKKGGKRKSTKKKVTKKKQQQPNKLNITLSLTSNDDDDDEISSVALGDIPRSISTTTQSSPDSSGSNNNNNNGLLLPPPAPQTPNREDGRNDEDSIGSPCEAMRRMNDTNNNNERRCDNGGFINKLNGEGVECALTKSPPPPLHNMTTKKLLAKLASSQSPSIQLLPEYVAALTEVHSPDTSADLPSRALRALFSLSEHKESHGVRVAMVRDGVVVKQQQQQQQAGGGTGGGGKSKQNDISNNPKSAGTLIPTLLTFLQRCPKDSSEQYLTLLVLNNLSIPMENKCLVALECGAANVLGRMLLEDVGCHLLVIIIVNLTFCDVHVRKSLLLGEGESGGEDEGGEVQLIDCLAYALMLSSITTDQLSTLGPIPLHSPTGTPHTPHELLSILRSTLSTTFPNFIHNNDDHNNISPPLLLSDNENCPFPETARWCLCALKNLTRPGKLSSSSTGSRNEEALSGDAIASRAIIDAGLIPILLRVIRVAKKAANASSDLDASGTRSSSDDLFVGRLPDEICNEGHVVSPNMINMPTWNSNSAQDAALYTLMHMTSISSIRDDLLSKNDGVGGGSLVVDELKNIVDCGLDGVGVGDRLLDVVTGDGLVADVDREDGAAMAVEGAELGWLALQCMKARMSLSFLMNAGALSEKYNCSSYILIAEHEAHSLVELLSHCLESRSKEGPGGYSGATFTLKGVLYSIRCLLAVEPGNRSKFASINGARLNALLLKVVARYALLSDEGDSNNSGNDAIDNEAVDDAVVSLYYMSQVGFHESVCMSSHGQSIFLPITFGKKSKSGSNSNSSKSVKNCDGKDVIVKVLTLYVGKIHAASSSKNIGRHAAIQLMLRASLLRFEGEVADLTYLGKRYPSRMDFDFTDELLAAADSLLIEKQTEGVRPKPILFGRRQIARYERYGSNKPKVYANPIIAAEDISFSNMSCSNSTIDEIAIANDIASSAEGLPGGESHGYIWKWEDGGRVAIDDVQSEVQEEERNTSHEFFAGADKKSRVEGSNDSSSTSPKHRGLLGKLGNFVSVLDDEPISIFGFRCTAPKCGRNTVVV</sequence>
<keyword evidence="3" id="KW-1185">Reference proteome</keyword>
<dbReference type="EMBL" id="JATAAI010000013">
    <property type="protein sequence ID" value="KAK1741589.1"/>
    <property type="molecule type" value="Genomic_DNA"/>
</dbReference>